<gene>
    <name evidence="1" type="ORF">SDC9_127523</name>
</gene>
<dbReference type="AlphaFoldDB" id="A0A645CTN5"/>
<reference evidence="1" key="1">
    <citation type="submission" date="2019-08" db="EMBL/GenBank/DDBJ databases">
        <authorList>
            <person name="Kucharzyk K."/>
            <person name="Murdoch R.W."/>
            <person name="Higgins S."/>
            <person name="Loffler F."/>
        </authorList>
    </citation>
    <scope>NUCLEOTIDE SEQUENCE</scope>
</reference>
<dbReference type="EMBL" id="VSSQ01030082">
    <property type="protein sequence ID" value="MPM80476.1"/>
    <property type="molecule type" value="Genomic_DNA"/>
</dbReference>
<organism evidence="1">
    <name type="scientific">bioreactor metagenome</name>
    <dbReference type="NCBI Taxonomy" id="1076179"/>
    <lineage>
        <taxon>unclassified sequences</taxon>
        <taxon>metagenomes</taxon>
        <taxon>ecological metagenomes</taxon>
    </lineage>
</organism>
<dbReference type="AntiFam" id="ANF00095">
    <property type="entry name" value="Shadow ORF (opposite ABC transporters)"/>
</dbReference>
<protein>
    <submittedName>
        <fullName evidence="1">Uncharacterized protein</fullName>
    </submittedName>
</protein>
<comment type="caution">
    <text evidence="1">The sequence shown here is derived from an EMBL/GenBank/DDBJ whole genome shotgun (WGS) entry which is preliminary data.</text>
</comment>
<proteinExistence type="predicted"/>
<accession>A0A645CTN5</accession>
<name>A0A645CTN5_9ZZZZ</name>
<sequence>MRRGSFRDGFDACSGVVLRLLGHPRFTDDRIDVFVHRVGQVVVHAFAERQHKDDAHDADASAQRDQDVAAQFLFHVQQGHADGREETQVFIFLLCLYLEGVVVELQRRAFFVIDDFAVIDCHDAGGTGSDTLRMGDHDDQFAGFCDVLDDVQNLIRRLGIERPGRFVGDDDVRVVDKGPRYRHPLLLPAG</sequence>
<evidence type="ECO:0000313" key="1">
    <source>
        <dbReference type="EMBL" id="MPM80476.1"/>
    </source>
</evidence>
<dbReference type="AntiFam" id="ANF00142">
    <property type="entry name" value="Shadow ORF (opposite yadG)"/>
</dbReference>